<proteinExistence type="inferred from homology"/>
<protein>
    <submittedName>
        <fullName evidence="3">Uncharacterized protein YndB with AHSA1/START domain</fullName>
    </submittedName>
</protein>
<comment type="caution">
    <text evidence="3">The sequence shown here is derived from an EMBL/GenBank/DDBJ whole genome shotgun (WGS) entry which is preliminary data.</text>
</comment>
<feature type="domain" description="Activator of Hsp90 ATPase homologue 1/2-like C-terminal" evidence="2">
    <location>
        <begin position="14"/>
        <end position="135"/>
    </location>
</feature>
<accession>A0ABU0HWZ6</accession>
<evidence type="ECO:0000313" key="4">
    <source>
        <dbReference type="Proteomes" id="UP001231124"/>
    </source>
</evidence>
<organism evidence="3 4">
    <name type="scientific">Methylobacterium aerolatum</name>
    <dbReference type="NCBI Taxonomy" id="418708"/>
    <lineage>
        <taxon>Bacteria</taxon>
        <taxon>Pseudomonadati</taxon>
        <taxon>Pseudomonadota</taxon>
        <taxon>Alphaproteobacteria</taxon>
        <taxon>Hyphomicrobiales</taxon>
        <taxon>Methylobacteriaceae</taxon>
        <taxon>Methylobacterium</taxon>
    </lineage>
</organism>
<keyword evidence="4" id="KW-1185">Reference proteome</keyword>
<dbReference type="Pfam" id="PF08327">
    <property type="entry name" value="AHSA1"/>
    <property type="match status" value="1"/>
</dbReference>
<dbReference type="RefSeq" id="WP_238201592.1">
    <property type="nucleotide sequence ID" value="NZ_BPQE01000004.1"/>
</dbReference>
<evidence type="ECO:0000259" key="2">
    <source>
        <dbReference type="Pfam" id="PF08327"/>
    </source>
</evidence>
<name>A0ABU0HWZ6_9HYPH</name>
<dbReference type="SUPFAM" id="SSF55961">
    <property type="entry name" value="Bet v1-like"/>
    <property type="match status" value="1"/>
</dbReference>
<dbReference type="Proteomes" id="UP001231124">
    <property type="component" value="Unassembled WGS sequence"/>
</dbReference>
<dbReference type="InterPro" id="IPR013538">
    <property type="entry name" value="ASHA1/2-like_C"/>
</dbReference>
<gene>
    <name evidence="3" type="ORF">QO012_001312</name>
</gene>
<evidence type="ECO:0000313" key="3">
    <source>
        <dbReference type="EMBL" id="MDQ0446821.1"/>
    </source>
</evidence>
<dbReference type="Gene3D" id="3.30.530.20">
    <property type="match status" value="1"/>
</dbReference>
<comment type="similarity">
    <text evidence="1">Belongs to the AHA1 family.</text>
</comment>
<evidence type="ECO:0000256" key="1">
    <source>
        <dbReference type="ARBA" id="ARBA00006817"/>
    </source>
</evidence>
<dbReference type="CDD" id="cd08897">
    <property type="entry name" value="SRPBCC_CalC_Aha1-like_4"/>
    <property type="match status" value="1"/>
</dbReference>
<sequence length="136" mass="15431">MPQDQIVVETMVPVPVAEAWDAYTSPHRIPHWNFASDDWHCPSASVDLREGGRFSSRMEAKDGSMGFDFAGTYTKVIENERIDYDIGGRSATVMFMPQAEHTRIRVSFDPETSFPIEQQRNGWQAILDNFAKYLGA</sequence>
<dbReference type="EMBL" id="JAUSVP010000003">
    <property type="protein sequence ID" value="MDQ0446821.1"/>
    <property type="molecule type" value="Genomic_DNA"/>
</dbReference>
<dbReference type="InterPro" id="IPR023393">
    <property type="entry name" value="START-like_dom_sf"/>
</dbReference>
<reference evidence="3 4" key="1">
    <citation type="submission" date="2023-07" db="EMBL/GenBank/DDBJ databases">
        <title>Genomic Encyclopedia of Type Strains, Phase IV (KMG-IV): sequencing the most valuable type-strain genomes for metagenomic binning, comparative biology and taxonomic classification.</title>
        <authorList>
            <person name="Goeker M."/>
        </authorList>
    </citation>
    <scope>NUCLEOTIDE SEQUENCE [LARGE SCALE GENOMIC DNA]</scope>
    <source>
        <strain evidence="3 4">DSM 19013</strain>
    </source>
</reference>